<evidence type="ECO:0000313" key="8">
    <source>
        <dbReference type="Proteomes" id="UP000759131"/>
    </source>
</evidence>
<name>A0A7R9QEL4_9ACAR</name>
<evidence type="ECO:0000313" key="7">
    <source>
        <dbReference type="EMBL" id="CAD7642822.1"/>
    </source>
</evidence>
<dbReference type="OrthoDB" id="6428965at2759"/>
<dbReference type="InterPro" id="IPR002401">
    <property type="entry name" value="Cyt_P450_E_grp-I"/>
</dbReference>
<dbReference type="InterPro" id="IPR001128">
    <property type="entry name" value="Cyt_P450"/>
</dbReference>
<dbReference type="GO" id="GO:0008395">
    <property type="term" value="F:steroid hydroxylase activity"/>
    <property type="evidence" value="ECO:0007669"/>
    <property type="project" value="TreeGrafter"/>
</dbReference>
<accession>A0A7R9QEL4</accession>
<keyword evidence="2" id="KW-0349">Heme</keyword>
<evidence type="ECO:0000256" key="4">
    <source>
        <dbReference type="ARBA" id="ARBA00023002"/>
    </source>
</evidence>
<dbReference type="EMBL" id="CAJPIZ010028020">
    <property type="protein sequence ID" value="CAG2119371.1"/>
    <property type="molecule type" value="Genomic_DNA"/>
</dbReference>
<protein>
    <recommendedName>
        <fullName evidence="9">Cytochrome P450</fullName>
    </recommendedName>
</protein>
<gene>
    <name evidence="7" type="ORF">OSB1V03_LOCUS19320</name>
</gene>
<proteinExistence type="inferred from homology"/>
<evidence type="ECO:0000256" key="6">
    <source>
        <dbReference type="ARBA" id="ARBA00023033"/>
    </source>
</evidence>
<keyword evidence="5" id="KW-0408">Iron</keyword>
<dbReference type="Pfam" id="PF00067">
    <property type="entry name" value="p450"/>
    <property type="match status" value="1"/>
</dbReference>
<keyword evidence="8" id="KW-1185">Reference proteome</keyword>
<dbReference type="InterPro" id="IPR036396">
    <property type="entry name" value="Cyt_P450_sf"/>
</dbReference>
<evidence type="ECO:0000256" key="1">
    <source>
        <dbReference type="ARBA" id="ARBA00010617"/>
    </source>
</evidence>
<dbReference type="InterPro" id="IPR050705">
    <property type="entry name" value="Cytochrome_P450_3A"/>
</dbReference>
<organism evidence="7">
    <name type="scientific">Medioppia subpectinata</name>
    <dbReference type="NCBI Taxonomy" id="1979941"/>
    <lineage>
        <taxon>Eukaryota</taxon>
        <taxon>Metazoa</taxon>
        <taxon>Ecdysozoa</taxon>
        <taxon>Arthropoda</taxon>
        <taxon>Chelicerata</taxon>
        <taxon>Arachnida</taxon>
        <taxon>Acari</taxon>
        <taxon>Acariformes</taxon>
        <taxon>Sarcoptiformes</taxon>
        <taxon>Oribatida</taxon>
        <taxon>Brachypylina</taxon>
        <taxon>Oppioidea</taxon>
        <taxon>Oppiidae</taxon>
        <taxon>Medioppia</taxon>
    </lineage>
</organism>
<dbReference type="PANTHER" id="PTHR24302">
    <property type="entry name" value="CYTOCHROME P450 FAMILY 3"/>
    <property type="match status" value="1"/>
</dbReference>
<dbReference type="GO" id="GO:0016705">
    <property type="term" value="F:oxidoreductase activity, acting on paired donors, with incorporation or reduction of molecular oxygen"/>
    <property type="evidence" value="ECO:0007669"/>
    <property type="project" value="InterPro"/>
</dbReference>
<keyword evidence="6" id="KW-0503">Monooxygenase</keyword>
<evidence type="ECO:0008006" key="9">
    <source>
        <dbReference type="Google" id="ProtNLM"/>
    </source>
</evidence>
<feature type="non-terminal residue" evidence="7">
    <location>
        <position position="1"/>
    </location>
</feature>
<dbReference type="Gene3D" id="1.10.630.10">
    <property type="entry name" value="Cytochrome P450"/>
    <property type="match status" value="1"/>
</dbReference>
<evidence type="ECO:0000256" key="2">
    <source>
        <dbReference type="ARBA" id="ARBA00022617"/>
    </source>
</evidence>
<dbReference type="AlphaFoldDB" id="A0A7R9QEL4"/>
<dbReference type="PANTHER" id="PTHR24302:SF15">
    <property type="entry name" value="FATTY-ACID PEROXYGENASE"/>
    <property type="match status" value="1"/>
</dbReference>
<evidence type="ECO:0000256" key="3">
    <source>
        <dbReference type="ARBA" id="ARBA00022723"/>
    </source>
</evidence>
<sequence>NYSKWYRILNYWSDRNISGPKPIPYFGNNLAHVLKFKAFVEMEWYKTYGPVFGIYECERPVLSVADPVLIKQILVKEFHKFRNRAESAERTAALGINLFMARDGDWKRIRAIASPAFTSGKLKHMYPLINECCRDFLAALDRDVSTGRREVELKQLMIAYTRDVIATCAYSIKIDAYCGPNNPFVSKEYPFSPPNPLITLLSKMVPKWVANNRLVKALVTGDQSDHIFFTRVAKGLMSERKKSGKKYNDFLQLLVDVEREDNNTGTMGADSVASDALEGHHVNEGVDELMAEKQALSGVVEKTLTEEEILSQCAVFFVAGSETTATTLSYCIYELALNPDIQDLLVAETKEAFNENTADIDYETLCRLPLLDA</sequence>
<evidence type="ECO:0000256" key="5">
    <source>
        <dbReference type="ARBA" id="ARBA00023004"/>
    </source>
</evidence>
<dbReference type="PRINTS" id="PR00463">
    <property type="entry name" value="EP450I"/>
</dbReference>
<feature type="non-terminal residue" evidence="7">
    <location>
        <position position="373"/>
    </location>
</feature>
<dbReference type="EMBL" id="OC882595">
    <property type="protein sequence ID" value="CAD7642822.1"/>
    <property type="molecule type" value="Genomic_DNA"/>
</dbReference>
<reference evidence="7" key="1">
    <citation type="submission" date="2020-11" db="EMBL/GenBank/DDBJ databases">
        <authorList>
            <person name="Tran Van P."/>
        </authorList>
    </citation>
    <scope>NUCLEOTIDE SEQUENCE</scope>
</reference>
<keyword evidence="3" id="KW-0479">Metal-binding</keyword>
<dbReference type="SUPFAM" id="SSF48264">
    <property type="entry name" value="Cytochrome P450"/>
    <property type="match status" value="1"/>
</dbReference>
<dbReference type="GO" id="GO:0020037">
    <property type="term" value="F:heme binding"/>
    <property type="evidence" value="ECO:0007669"/>
    <property type="project" value="InterPro"/>
</dbReference>
<keyword evidence="4" id="KW-0560">Oxidoreductase</keyword>
<dbReference type="GO" id="GO:0005506">
    <property type="term" value="F:iron ion binding"/>
    <property type="evidence" value="ECO:0007669"/>
    <property type="project" value="InterPro"/>
</dbReference>
<dbReference type="Proteomes" id="UP000759131">
    <property type="component" value="Unassembled WGS sequence"/>
</dbReference>
<comment type="similarity">
    <text evidence="1">Belongs to the cytochrome P450 family.</text>
</comment>